<evidence type="ECO:0000256" key="7">
    <source>
        <dbReference type="SAM" id="Phobius"/>
    </source>
</evidence>
<evidence type="ECO:0000256" key="4">
    <source>
        <dbReference type="ARBA" id="ARBA00022692"/>
    </source>
</evidence>
<organism evidence="9 10">
    <name type="scientific">Desmospora activa DSM 45169</name>
    <dbReference type="NCBI Taxonomy" id="1121389"/>
    <lineage>
        <taxon>Bacteria</taxon>
        <taxon>Bacillati</taxon>
        <taxon>Bacillota</taxon>
        <taxon>Bacilli</taxon>
        <taxon>Bacillales</taxon>
        <taxon>Thermoactinomycetaceae</taxon>
        <taxon>Desmospora</taxon>
    </lineage>
</organism>
<dbReference type="RefSeq" id="WP_107724637.1">
    <property type="nucleotide sequence ID" value="NZ_PZZP01000001.1"/>
</dbReference>
<dbReference type="GO" id="GO:0005886">
    <property type="term" value="C:plasma membrane"/>
    <property type="evidence" value="ECO:0007669"/>
    <property type="project" value="UniProtKB-SubCell"/>
</dbReference>
<dbReference type="PANTHER" id="PTHR34582:SF7">
    <property type="entry name" value="UPF0702 TRANSMEMBRANE PROTEIN YDFS"/>
    <property type="match status" value="1"/>
</dbReference>
<evidence type="ECO:0000256" key="5">
    <source>
        <dbReference type="ARBA" id="ARBA00022989"/>
    </source>
</evidence>
<evidence type="ECO:0000256" key="1">
    <source>
        <dbReference type="ARBA" id="ARBA00004651"/>
    </source>
</evidence>
<evidence type="ECO:0000256" key="6">
    <source>
        <dbReference type="ARBA" id="ARBA00023136"/>
    </source>
</evidence>
<comment type="caution">
    <text evidence="9">The sequence shown here is derived from an EMBL/GenBank/DDBJ whole genome shotgun (WGS) entry which is preliminary data.</text>
</comment>
<accession>A0A2T4Z785</accession>
<dbReference type="Gene3D" id="3.30.240.20">
    <property type="entry name" value="bsu07140 like domains"/>
    <property type="match status" value="2"/>
</dbReference>
<dbReference type="Pfam" id="PF04239">
    <property type="entry name" value="DUF421"/>
    <property type="match status" value="1"/>
</dbReference>
<evidence type="ECO:0000256" key="2">
    <source>
        <dbReference type="ARBA" id="ARBA00006448"/>
    </source>
</evidence>
<keyword evidence="10" id="KW-1185">Reference proteome</keyword>
<reference evidence="9 10" key="1">
    <citation type="submission" date="2018-04" db="EMBL/GenBank/DDBJ databases">
        <title>Genomic Encyclopedia of Archaeal and Bacterial Type Strains, Phase II (KMG-II): from individual species to whole genera.</title>
        <authorList>
            <person name="Goeker M."/>
        </authorList>
    </citation>
    <scope>NUCLEOTIDE SEQUENCE [LARGE SCALE GENOMIC DNA]</scope>
    <source>
        <strain evidence="9 10">DSM 45169</strain>
    </source>
</reference>
<dbReference type="EMBL" id="PZZP01000001">
    <property type="protein sequence ID" value="PTM57762.1"/>
    <property type="molecule type" value="Genomic_DNA"/>
</dbReference>
<dbReference type="Proteomes" id="UP000241639">
    <property type="component" value="Unassembled WGS sequence"/>
</dbReference>
<gene>
    <name evidence="9" type="ORF">C8J48_0315</name>
</gene>
<keyword evidence="6 7" id="KW-0472">Membrane</keyword>
<dbReference type="InterPro" id="IPR012452">
    <property type="entry name" value="DUF1657"/>
</dbReference>
<dbReference type="Pfam" id="PF07870">
    <property type="entry name" value="DUF1657"/>
    <property type="match status" value="1"/>
</dbReference>
<protein>
    <submittedName>
        <fullName evidence="9">Uncharacterized membrane protein YcaP (DUF421 family)</fullName>
    </submittedName>
</protein>
<evidence type="ECO:0000313" key="9">
    <source>
        <dbReference type="EMBL" id="PTM57762.1"/>
    </source>
</evidence>
<dbReference type="PANTHER" id="PTHR34582">
    <property type="entry name" value="UPF0702 TRANSMEMBRANE PROTEIN YCAP"/>
    <property type="match status" value="1"/>
</dbReference>
<evidence type="ECO:0000259" key="8">
    <source>
        <dbReference type="Pfam" id="PF04239"/>
    </source>
</evidence>
<comment type="subcellular location">
    <subcellularLocation>
        <location evidence="1">Cell membrane</location>
        <topology evidence="1">Multi-pass membrane protein</topology>
    </subcellularLocation>
</comment>
<dbReference type="OrthoDB" id="9778331at2"/>
<feature type="transmembrane region" description="Helical" evidence="7">
    <location>
        <begin position="6"/>
        <end position="26"/>
    </location>
</feature>
<feature type="transmembrane region" description="Helical" evidence="7">
    <location>
        <begin position="38"/>
        <end position="56"/>
    </location>
</feature>
<dbReference type="InterPro" id="IPR023090">
    <property type="entry name" value="UPF0702_alpha/beta_dom_sf"/>
</dbReference>
<comment type="similarity">
    <text evidence="2">Belongs to the UPF0702 family.</text>
</comment>
<keyword evidence="5 7" id="KW-1133">Transmembrane helix</keyword>
<keyword evidence="4 7" id="KW-0812">Transmembrane</keyword>
<feature type="transmembrane region" description="Helical" evidence="7">
    <location>
        <begin position="62"/>
        <end position="81"/>
    </location>
</feature>
<dbReference type="AlphaFoldDB" id="A0A2T4Z785"/>
<evidence type="ECO:0000256" key="3">
    <source>
        <dbReference type="ARBA" id="ARBA00022475"/>
    </source>
</evidence>
<evidence type="ECO:0000313" key="10">
    <source>
        <dbReference type="Proteomes" id="UP000241639"/>
    </source>
</evidence>
<keyword evidence="3" id="KW-1003">Cell membrane</keyword>
<feature type="domain" description="YetF C-terminal" evidence="8">
    <location>
        <begin position="82"/>
        <end position="214"/>
    </location>
</feature>
<proteinExistence type="inferred from homology"/>
<sequence>MPDWLQIILRSLGVIIVLVVLMRLLGRKIAARMTFFDVGYTVGIGVIAAVLSLNLVHPPLLGWMALLTWGLTGIVLSFLSLKSKMVREWIHGQESVVIKHGKVMEDQLKKMRYSPEDLLQQLRSKQIFNLADVEFAVMEANGEINALLKANRQPLNAKHLGVETSPETGTQTVIIDGNMMDEPLATMGLNRGWLQTELDKIGVSPENVFLGQVDAMGELYVDLFDDAIQVPKPTTRQLLLATLEKAKADLDSFSLDTDNPKAKKMYQHSAKEVASILSDVRSLLK</sequence>
<name>A0A2T4Z785_9BACL</name>
<dbReference type="InterPro" id="IPR007353">
    <property type="entry name" value="DUF421"/>
</dbReference>